<dbReference type="Pfam" id="PF01636">
    <property type="entry name" value="APH"/>
    <property type="match status" value="1"/>
</dbReference>
<evidence type="ECO:0000256" key="1">
    <source>
        <dbReference type="SAM" id="MobiDB-lite"/>
    </source>
</evidence>
<dbReference type="RefSeq" id="XP_033675253.1">
    <property type="nucleotide sequence ID" value="XM_033824535.1"/>
</dbReference>
<evidence type="ECO:0000313" key="5">
    <source>
        <dbReference type="Proteomes" id="UP000800094"/>
    </source>
</evidence>
<reference evidence="4" key="1">
    <citation type="journal article" date="2020" name="Stud. Mycol.">
        <title>101 Dothideomycetes genomes: a test case for predicting lifestyles and emergence of pathogens.</title>
        <authorList>
            <person name="Haridas S."/>
            <person name="Albert R."/>
            <person name="Binder M."/>
            <person name="Bloem J."/>
            <person name="Labutti K."/>
            <person name="Salamov A."/>
            <person name="Andreopoulos B."/>
            <person name="Baker S."/>
            <person name="Barry K."/>
            <person name="Bills G."/>
            <person name="Bluhm B."/>
            <person name="Cannon C."/>
            <person name="Castanera R."/>
            <person name="Culley D."/>
            <person name="Daum C."/>
            <person name="Ezra D."/>
            <person name="Gonzalez J."/>
            <person name="Henrissat B."/>
            <person name="Kuo A."/>
            <person name="Liang C."/>
            <person name="Lipzen A."/>
            <person name="Lutzoni F."/>
            <person name="Magnuson J."/>
            <person name="Mondo S."/>
            <person name="Nolan M."/>
            <person name="Ohm R."/>
            <person name="Pangilinan J."/>
            <person name="Park H.-J."/>
            <person name="Ramirez L."/>
            <person name="Alfaro M."/>
            <person name="Sun H."/>
            <person name="Tritt A."/>
            <person name="Yoshinaga Y."/>
            <person name="Zwiers L.-H."/>
            <person name="Turgeon B."/>
            <person name="Goodwin S."/>
            <person name="Spatafora J."/>
            <person name="Crous P."/>
            <person name="Grigoriev I."/>
        </authorList>
    </citation>
    <scope>NUCLEOTIDE SEQUENCE</scope>
    <source>
        <strain evidence="4">CBS 122368</strain>
    </source>
</reference>
<gene>
    <name evidence="4" type="ORF">BU26DRAFT_443133</name>
</gene>
<protein>
    <recommendedName>
        <fullName evidence="3">Aminoglycoside phosphotransferase domain-containing protein</fullName>
    </recommendedName>
</protein>
<accession>A0A6A6HQU8</accession>
<proteinExistence type="predicted"/>
<dbReference type="Proteomes" id="UP000800094">
    <property type="component" value="Unassembled WGS sequence"/>
</dbReference>
<dbReference type="OrthoDB" id="10003767at2759"/>
<evidence type="ECO:0000256" key="2">
    <source>
        <dbReference type="SAM" id="Phobius"/>
    </source>
</evidence>
<dbReference type="SUPFAM" id="SSF56112">
    <property type="entry name" value="Protein kinase-like (PK-like)"/>
    <property type="match status" value="1"/>
</dbReference>
<name>A0A6A6HQU8_9PLEO</name>
<dbReference type="InterPro" id="IPR002575">
    <property type="entry name" value="Aminoglycoside_PTrfase"/>
</dbReference>
<dbReference type="Gene3D" id="3.90.1200.10">
    <property type="match status" value="1"/>
</dbReference>
<keyword evidence="2" id="KW-1133">Transmembrane helix</keyword>
<keyword evidence="5" id="KW-1185">Reference proteome</keyword>
<feature type="region of interest" description="Disordered" evidence="1">
    <location>
        <begin position="400"/>
        <end position="419"/>
    </location>
</feature>
<evidence type="ECO:0000259" key="3">
    <source>
        <dbReference type="Pfam" id="PF01636"/>
    </source>
</evidence>
<dbReference type="AlphaFoldDB" id="A0A6A6HQU8"/>
<sequence>MAQPFIFRWTGQHNDEQSKKTFLYTDWDVLLDITKRLSGDPACVYQGDYHAGGRHIVRRIDLPKEGKLWIARIPTIPDSFGSELDGRWWRSEQQFTMESEIATMKFIAQTTDIPVPKVFGYKTCLDGNPVKLPYLLMQCIEGNMLFDLGGLNVLTDEQRAKLRKSIASIQCQLADASLSKLGSLVLKPNGDTDIGPLPAAFGFEGPFHSTADYFLSWADHNTSFKNLHRLREPSLRRAAESFPRRLRSAIEKLIPAGHSSKYPIVHPDFLMHNILLNDEYEIVGVIDWEHAHSAPIEVFGARTNMYAWFDSKRAALGWNEEGRQYLADIASKEKRMNLSQKLSKTFGSLLGDLGLCMQYFEEGRAKERNSLPMKYIIIPPVLLAPLPSIVLLIKTARRTSSTRRPSAPRTRLPGPPPLPSVPMCRCRITGAE</sequence>
<organism evidence="4 5">
    <name type="scientific">Trematosphaeria pertusa</name>
    <dbReference type="NCBI Taxonomy" id="390896"/>
    <lineage>
        <taxon>Eukaryota</taxon>
        <taxon>Fungi</taxon>
        <taxon>Dikarya</taxon>
        <taxon>Ascomycota</taxon>
        <taxon>Pezizomycotina</taxon>
        <taxon>Dothideomycetes</taxon>
        <taxon>Pleosporomycetidae</taxon>
        <taxon>Pleosporales</taxon>
        <taxon>Massarineae</taxon>
        <taxon>Trematosphaeriaceae</taxon>
        <taxon>Trematosphaeria</taxon>
    </lineage>
</organism>
<keyword evidence="2" id="KW-0472">Membrane</keyword>
<dbReference type="GeneID" id="54577865"/>
<feature type="domain" description="Aminoglycoside phosphotransferase" evidence="3">
    <location>
        <begin position="96"/>
        <end position="296"/>
    </location>
</feature>
<dbReference type="PANTHER" id="PTHR21310:SF15">
    <property type="entry name" value="AMINOGLYCOSIDE PHOSPHOTRANSFERASE DOMAIN-CONTAINING PROTEIN"/>
    <property type="match status" value="1"/>
</dbReference>
<dbReference type="PANTHER" id="PTHR21310">
    <property type="entry name" value="AMINOGLYCOSIDE PHOSPHOTRANSFERASE-RELATED-RELATED"/>
    <property type="match status" value="1"/>
</dbReference>
<dbReference type="InterPro" id="IPR011009">
    <property type="entry name" value="Kinase-like_dom_sf"/>
</dbReference>
<feature type="transmembrane region" description="Helical" evidence="2">
    <location>
        <begin position="372"/>
        <end position="393"/>
    </location>
</feature>
<evidence type="ECO:0000313" key="4">
    <source>
        <dbReference type="EMBL" id="KAF2240249.1"/>
    </source>
</evidence>
<keyword evidence="2" id="KW-0812">Transmembrane</keyword>
<dbReference type="InterPro" id="IPR051678">
    <property type="entry name" value="AGP_Transferase"/>
</dbReference>
<dbReference type="EMBL" id="ML987222">
    <property type="protein sequence ID" value="KAF2240249.1"/>
    <property type="molecule type" value="Genomic_DNA"/>
</dbReference>
<feature type="compositionally biased region" description="Low complexity" evidence="1">
    <location>
        <begin position="402"/>
        <end position="412"/>
    </location>
</feature>